<organism evidence="17">
    <name type="scientific">Cassidinae sp. ACP-2018</name>
    <dbReference type="NCBI Taxonomy" id="2480630"/>
    <lineage>
        <taxon>Eukaryota</taxon>
        <taxon>Metazoa</taxon>
        <taxon>Ecdysozoa</taxon>
        <taxon>Arthropoda</taxon>
        <taxon>Hexapoda</taxon>
        <taxon>Insecta</taxon>
        <taxon>Pterygota</taxon>
        <taxon>Neoptera</taxon>
        <taxon>Endopterygota</taxon>
        <taxon>Coleoptera</taxon>
        <taxon>Polyphaga</taxon>
        <taxon>Cucujiformia</taxon>
        <taxon>Chrysomeloidea</taxon>
        <taxon>Chrysomelidae</taxon>
        <taxon>Cassidinae</taxon>
    </lineage>
</organism>
<comment type="similarity">
    <text evidence="2">Belongs to the complex I subunit 6 family.</text>
</comment>
<feature type="transmembrane region" description="Helical" evidence="16">
    <location>
        <begin position="80"/>
        <end position="102"/>
    </location>
</feature>
<evidence type="ECO:0000256" key="10">
    <source>
        <dbReference type="ARBA" id="ARBA00022989"/>
    </source>
</evidence>
<dbReference type="PANTHER" id="PTHR11435:SF1">
    <property type="entry name" value="NADH-UBIQUINONE OXIDOREDUCTASE CHAIN 6"/>
    <property type="match status" value="1"/>
</dbReference>
<keyword evidence="9" id="KW-0249">Electron transport</keyword>
<keyword evidence="12 17" id="KW-0496">Mitochondrion</keyword>
<evidence type="ECO:0000313" key="17">
    <source>
        <dbReference type="EMBL" id="AYW52269.1"/>
    </source>
</evidence>
<reference evidence="17" key="2">
    <citation type="submission" date="2018-08" db="EMBL/GenBank/DDBJ databases">
        <authorList>
            <person name="Prakash G."/>
            <person name="Vogler A.P."/>
        </authorList>
    </citation>
    <scope>NUCLEOTIDE SEQUENCE</scope>
</reference>
<proteinExistence type="inferred from homology"/>
<dbReference type="EMBL" id="MH789729">
    <property type="protein sequence ID" value="AYW52269.1"/>
    <property type="molecule type" value="Genomic_DNA"/>
</dbReference>
<keyword evidence="6" id="KW-0679">Respiratory chain</keyword>
<sequence length="155" mass="18239">MIELMIFTTSAIFMLMKHPISISMMILVQTIFIALKIGTMIKSFWFSYILFLVMVGGMLVLFLYMTNVASNEKFNLSNKLMMIMIMMLPMMMLMNLLLQQPFNIIEQKINKMMINKLFNQPFNMIIMMLMIYLLITMIMTVKMTELSKGPLRMKN</sequence>
<dbReference type="EC" id="7.1.1.2" evidence="3"/>
<evidence type="ECO:0000256" key="16">
    <source>
        <dbReference type="SAM" id="Phobius"/>
    </source>
</evidence>
<evidence type="ECO:0000256" key="13">
    <source>
        <dbReference type="ARBA" id="ARBA00023136"/>
    </source>
</evidence>
<evidence type="ECO:0000256" key="8">
    <source>
        <dbReference type="ARBA" id="ARBA00022967"/>
    </source>
</evidence>
<evidence type="ECO:0000256" key="12">
    <source>
        <dbReference type="ARBA" id="ARBA00023128"/>
    </source>
</evidence>
<evidence type="ECO:0000256" key="5">
    <source>
        <dbReference type="ARBA" id="ARBA00022448"/>
    </source>
</evidence>
<gene>
    <name evidence="17" type="primary">nad6</name>
</gene>
<feature type="transmembrane region" description="Helical" evidence="16">
    <location>
        <begin position="122"/>
        <end position="144"/>
    </location>
</feature>
<evidence type="ECO:0000256" key="2">
    <source>
        <dbReference type="ARBA" id="ARBA00005698"/>
    </source>
</evidence>
<accession>A0A3G5FNR7</accession>
<keyword evidence="8" id="KW-1278">Translocase</keyword>
<evidence type="ECO:0000256" key="1">
    <source>
        <dbReference type="ARBA" id="ARBA00004225"/>
    </source>
</evidence>
<evidence type="ECO:0000256" key="3">
    <source>
        <dbReference type="ARBA" id="ARBA00012944"/>
    </source>
</evidence>
<comment type="catalytic activity">
    <reaction evidence="15">
        <text>a ubiquinone + NADH + 5 H(+)(in) = a ubiquinol + NAD(+) + 4 H(+)(out)</text>
        <dbReference type="Rhea" id="RHEA:29091"/>
        <dbReference type="Rhea" id="RHEA-COMP:9565"/>
        <dbReference type="Rhea" id="RHEA-COMP:9566"/>
        <dbReference type="ChEBI" id="CHEBI:15378"/>
        <dbReference type="ChEBI" id="CHEBI:16389"/>
        <dbReference type="ChEBI" id="CHEBI:17976"/>
        <dbReference type="ChEBI" id="CHEBI:57540"/>
        <dbReference type="ChEBI" id="CHEBI:57945"/>
        <dbReference type="EC" id="7.1.1.2"/>
    </reaction>
</comment>
<keyword evidence="13 16" id="KW-0472">Membrane</keyword>
<comment type="subcellular location">
    <subcellularLocation>
        <location evidence="1">Mitochondrion membrane</location>
        <topology evidence="1">Multi-pass membrane protein</topology>
    </subcellularLocation>
</comment>
<evidence type="ECO:0000256" key="15">
    <source>
        <dbReference type="ARBA" id="ARBA00049551"/>
    </source>
</evidence>
<feature type="transmembrane region" description="Helical" evidence="16">
    <location>
        <begin position="45"/>
        <end position="68"/>
    </location>
</feature>
<keyword evidence="11" id="KW-0520">NAD</keyword>
<dbReference type="GO" id="GO:0031966">
    <property type="term" value="C:mitochondrial membrane"/>
    <property type="evidence" value="ECO:0007669"/>
    <property type="project" value="UniProtKB-SubCell"/>
</dbReference>
<evidence type="ECO:0000256" key="4">
    <source>
        <dbReference type="ARBA" id="ARBA00021095"/>
    </source>
</evidence>
<protein>
    <recommendedName>
        <fullName evidence="4">NADH-ubiquinone oxidoreductase chain 6</fullName>
        <ecNumber evidence="3">7.1.1.2</ecNumber>
    </recommendedName>
    <alternativeName>
        <fullName evidence="14">NADH dehydrogenase subunit 6</fullName>
    </alternativeName>
</protein>
<name>A0A3G5FNR7_9CUCU</name>
<keyword evidence="5" id="KW-0813">Transport</keyword>
<evidence type="ECO:0000256" key="9">
    <source>
        <dbReference type="ARBA" id="ARBA00022982"/>
    </source>
</evidence>
<evidence type="ECO:0000256" key="14">
    <source>
        <dbReference type="ARBA" id="ARBA00031019"/>
    </source>
</evidence>
<evidence type="ECO:0000256" key="11">
    <source>
        <dbReference type="ARBA" id="ARBA00023027"/>
    </source>
</evidence>
<dbReference type="InterPro" id="IPR050269">
    <property type="entry name" value="ComplexI_Subunit6"/>
</dbReference>
<keyword evidence="10 16" id="KW-1133">Transmembrane helix</keyword>
<geneLocation type="mitochondrion" evidence="17"/>
<feature type="transmembrane region" description="Helical" evidence="16">
    <location>
        <begin position="20"/>
        <end position="39"/>
    </location>
</feature>
<evidence type="ECO:0000256" key="6">
    <source>
        <dbReference type="ARBA" id="ARBA00022660"/>
    </source>
</evidence>
<dbReference type="AlphaFoldDB" id="A0A3G5FNR7"/>
<dbReference type="PANTHER" id="PTHR11435">
    <property type="entry name" value="NADH UBIQUINONE OXIDOREDUCTASE SUBUNIT ND6"/>
    <property type="match status" value="1"/>
</dbReference>
<dbReference type="GO" id="GO:0008137">
    <property type="term" value="F:NADH dehydrogenase (ubiquinone) activity"/>
    <property type="evidence" value="ECO:0007669"/>
    <property type="project" value="UniProtKB-EC"/>
</dbReference>
<evidence type="ECO:0000256" key="7">
    <source>
        <dbReference type="ARBA" id="ARBA00022692"/>
    </source>
</evidence>
<reference evidence="17" key="1">
    <citation type="journal article" date="2015" name="Mol. Biol. Evol.">
        <title>Soup to Tree: The Phylogeny of Beetles Inferred by Mitochondrial Metagenomics of a Bornean Rainforest Sample.</title>
        <authorList>
            <person name="Crampton-Platt A."/>
            <person name="Timmermans M.J."/>
            <person name="Gimmel M.L."/>
            <person name="Kutty S.N."/>
            <person name="Cockerill T.D."/>
            <person name="Vun Khen C."/>
            <person name="Vogler A.P."/>
        </authorList>
    </citation>
    <scope>NUCLEOTIDE SEQUENCE</scope>
</reference>
<keyword evidence="7 16" id="KW-0812">Transmembrane</keyword>